<gene>
    <name evidence="3" type="ORF">J3R30DRAFT_1095372</name>
</gene>
<feature type="compositionally biased region" description="Polar residues" evidence="1">
    <location>
        <begin position="70"/>
        <end position="83"/>
    </location>
</feature>
<reference evidence="3" key="1">
    <citation type="submission" date="2022-08" db="EMBL/GenBank/DDBJ databases">
        <title>A Global Phylogenomic Analysis of the Shiitake Genus Lentinula.</title>
        <authorList>
            <consortium name="DOE Joint Genome Institute"/>
            <person name="Sierra-Patev S."/>
            <person name="Min B."/>
            <person name="Naranjo-Ortiz M."/>
            <person name="Looney B."/>
            <person name="Konkel Z."/>
            <person name="Slot J.C."/>
            <person name="Sakamoto Y."/>
            <person name="Steenwyk J.L."/>
            <person name="Rokas A."/>
            <person name="Carro J."/>
            <person name="Camarero S."/>
            <person name="Ferreira P."/>
            <person name="Molpeceres G."/>
            <person name="Ruiz-Duenas F.J."/>
            <person name="Serrano A."/>
            <person name="Henrissat B."/>
            <person name="Drula E."/>
            <person name="Hughes K.W."/>
            <person name="Mata J.L."/>
            <person name="Ishikawa N.K."/>
            <person name="Vargas-Isla R."/>
            <person name="Ushijima S."/>
            <person name="Smith C.A."/>
            <person name="Ahrendt S."/>
            <person name="Andreopoulos W."/>
            <person name="He G."/>
            <person name="Labutti K."/>
            <person name="Lipzen A."/>
            <person name="Ng V."/>
            <person name="Riley R."/>
            <person name="Sandor L."/>
            <person name="Barry K."/>
            <person name="Martinez A.T."/>
            <person name="Xiao Y."/>
            <person name="Gibbons J.G."/>
            <person name="Terashima K."/>
            <person name="Grigoriev I.V."/>
            <person name="Hibbett D.S."/>
        </authorList>
    </citation>
    <scope>NUCLEOTIDE SEQUENCE</scope>
    <source>
        <strain evidence="3">JLM2183</strain>
    </source>
</reference>
<evidence type="ECO:0000313" key="3">
    <source>
        <dbReference type="EMBL" id="KAJ4471570.1"/>
    </source>
</evidence>
<feature type="compositionally biased region" description="Polar residues" evidence="1">
    <location>
        <begin position="418"/>
        <end position="427"/>
    </location>
</feature>
<dbReference type="EMBL" id="JAOTPV010000022">
    <property type="protein sequence ID" value="KAJ4471570.1"/>
    <property type="molecule type" value="Genomic_DNA"/>
</dbReference>
<keyword evidence="4" id="KW-1185">Reference proteome</keyword>
<keyword evidence="2" id="KW-1133">Transmembrane helix</keyword>
<feature type="transmembrane region" description="Helical" evidence="2">
    <location>
        <begin position="552"/>
        <end position="582"/>
    </location>
</feature>
<feature type="compositionally biased region" description="Polar residues" evidence="1">
    <location>
        <begin position="248"/>
        <end position="261"/>
    </location>
</feature>
<keyword evidence="2" id="KW-0472">Membrane</keyword>
<feature type="compositionally biased region" description="Polar residues" evidence="1">
    <location>
        <begin position="171"/>
        <end position="192"/>
    </location>
</feature>
<feature type="compositionally biased region" description="Polar residues" evidence="1">
    <location>
        <begin position="8"/>
        <end position="26"/>
    </location>
</feature>
<feature type="compositionally biased region" description="Polar residues" evidence="1">
    <location>
        <begin position="395"/>
        <end position="409"/>
    </location>
</feature>
<accession>A0A9W9A0L1</accession>
<evidence type="ECO:0000256" key="1">
    <source>
        <dbReference type="SAM" id="MobiDB-lite"/>
    </source>
</evidence>
<keyword evidence="2" id="KW-0812">Transmembrane</keyword>
<feature type="compositionally biased region" description="Low complexity" evidence="1">
    <location>
        <begin position="209"/>
        <end position="224"/>
    </location>
</feature>
<feature type="region of interest" description="Disordered" evidence="1">
    <location>
        <begin position="377"/>
        <end position="521"/>
    </location>
</feature>
<protein>
    <submittedName>
        <fullName evidence="3">Uncharacterized protein</fullName>
    </submittedName>
</protein>
<evidence type="ECO:0000313" key="4">
    <source>
        <dbReference type="Proteomes" id="UP001150266"/>
    </source>
</evidence>
<feature type="region of interest" description="Disordered" evidence="1">
    <location>
        <begin position="166"/>
        <end position="194"/>
    </location>
</feature>
<comment type="caution">
    <text evidence="3">The sequence shown here is derived from an EMBL/GenBank/DDBJ whole genome shotgun (WGS) entry which is preliminary data.</text>
</comment>
<dbReference type="OrthoDB" id="10376492at2759"/>
<dbReference type="Proteomes" id="UP001150266">
    <property type="component" value="Unassembled WGS sequence"/>
</dbReference>
<name>A0A9W9A0L1_9AGAR</name>
<dbReference type="AlphaFoldDB" id="A0A9W9A0L1"/>
<sequence length="587" mass="63225">MRIPQPKAESTTSHTSTLQGSDSTSIHQPLDLPWFRTFAQRKTSATSPLDSTSMSPLSDYEGVLLSPVSSAGSQVTVRTPSPEESQRPIERSSTFYRPLTVRAESLGSNFQDATHGRMLYEQPEPMRSPVSAALSPVLIRPPSYTFIDNVPTSTTLDYSTIIEQRAGSPVSRLSTPQSLYESRPSTAIQDSQYAAERTRRLSEAIRLDSPTPISIRSPSPVSPSAHTRTCRGCISIARSPSPPGFTPHTGSPTSNRSSSPAYSIYPRICTPMPPMSPHYSSRLFRPPSISPDTVDRSRNLASATYHSPVLAHPRVHSPATQVTISRSSTPVFAPNRLMSPQPASEITSTVIIDSPREPPSVIPPTYTYPDIPAVLHSMYDDDSSNNAGASRRTYKTPNAGHSESSQLSPPTVLPILLQSFSDDNGNGPSIGPSAGNGHINNRQPRFIPSVAPSAQNVPANRPHWSRQRYDGGGGSGQPNIHAASSHPNSATFRSDHAKSTPRVPWTGPVLQPRISPRTRYPPSSLSTIPVGLVTPMAMDSRIVGYSVSVDSVVLLMTLVVSMASVMVSVLLVVIMSVVLVVFAQTSS</sequence>
<feature type="region of interest" description="Disordered" evidence="1">
    <location>
        <begin position="1"/>
        <end position="26"/>
    </location>
</feature>
<organism evidence="3 4">
    <name type="scientific">Lentinula aciculospora</name>
    <dbReference type="NCBI Taxonomy" id="153920"/>
    <lineage>
        <taxon>Eukaryota</taxon>
        <taxon>Fungi</taxon>
        <taxon>Dikarya</taxon>
        <taxon>Basidiomycota</taxon>
        <taxon>Agaricomycotina</taxon>
        <taxon>Agaricomycetes</taxon>
        <taxon>Agaricomycetidae</taxon>
        <taxon>Agaricales</taxon>
        <taxon>Marasmiineae</taxon>
        <taxon>Omphalotaceae</taxon>
        <taxon>Lentinula</taxon>
    </lineage>
</organism>
<evidence type="ECO:0000256" key="2">
    <source>
        <dbReference type="SAM" id="Phobius"/>
    </source>
</evidence>
<feature type="region of interest" description="Disordered" evidence="1">
    <location>
        <begin position="70"/>
        <end position="90"/>
    </location>
</feature>
<proteinExistence type="predicted"/>
<feature type="region of interest" description="Disordered" evidence="1">
    <location>
        <begin position="207"/>
        <end position="266"/>
    </location>
</feature>